<evidence type="ECO:0000313" key="3">
    <source>
        <dbReference type="Proteomes" id="UP000009199"/>
    </source>
</evidence>
<proteinExistence type="predicted"/>
<keyword evidence="3" id="KW-1185">Reference proteome</keyword>
<feature type="transmembrane region" description="Helical" evidence="1">
    <location>
        <begin position="288"/>
        <end position="310"/>
    </location>
</feature>
<dbReference type="KEGG" id="vg:13997085"/>
<evidence type="ECO:0000256" key="1">
    <source>
        <dbReference type="SAM" id="Phobius"/>
    </source>
</evidence>
<evidence type="ECO:0000313" key="2">
    <source>
        <dbReference type="EMBL" id="AFV51240.1"/>
    </source>
</evidence>
<keyword evidence="1" id="KW-1133">Transmembrane helix</keyword>
<feature type="transmembrane region" description="Helical" evidence="1">
    <location>
        <begin position="148"/>
        <end position="165"/>
    </location>
</feature>
<dbReference type="EMBL" id="JX944686">
    <property type="protein sequence ID" value="AFV51240.1"/>
    <property type="molecule type" value="Genomic_DNA"/>
</dbReference>
<reference evidence="2 3" key="1">
    <citation type="journal article" date="2013" name="Genome Announc.">
        <title>Genome sequence of a novel archaeal rudivirus recovered from a mexican hot spring.</title>
        <authorList>
            <person name="Servin-Garciduenas L.E."/>
            <person name="Peng X."/>
            <person name="Garrett R.A."/>
            <person name="Martinez-Romero E."/>
        </authorList>
    </citation>
    <scope>NUCLEOTIDE SEQUENCE [LARGE SCALE GENOMIC DNA]</scope>
</reference>
<accession>K4NZG5</accession>
<protein>
    <submittedName>
        <fullName evidence="2">Uncharacterized protein</fullName>
    </submittedName>
</protein>
<name>K4NZG5_9VIRU</name>
<sequence length="486" mass="52994">MVTLQQVSSVTVTSPWSDYNEMPNQIQYGSIVNPFYPVFIFSYVNTSNCGLWVVGYVSGDNAGVFFNHACGWVNVSGMFYFDAFGYPYAMGGGYMSGVSSCANNGAVWWTFVNQKTGSVNAYCTGLIPNNDVSMDFISAVADLNQQNILLLSLDISVMAFLIWIIPVSEISTLLNNSSPPSIKFAVVKTTDVPNQYMQQFFPVIYDGNLIIGSTYDYVAYLAVMPLSEIYVNAMTGIPTTNTPATYVGTQYTYSEYEFVTWPIITTIAIPSSGGLSIYVSLMLGAKNYLLYIANLSPSNWSVVSSFTFYLTDVASSICTAPVGSTWNGVFILMFNGPSSSCNTLYVVVADPKSSNYEYTYINMTQNTDIAILGYEGYLVVSQQPLSDSTVTFVVYQILLDHTYVFQNVAVSTTSSTITFSGVLYDETAGAPVANATVWLVAVRSYVKQYSNDVVPLASTTTDSAGHFTVSAPMQSGYNAYGVLYTP</sequence>
<feature type="transmembrane region" description="Helical" evidence="1">
    <location>
        <begin position="258"/>
        <end position="281"/>
    </location>
</feature>
<keyword evidence="1" id="KW-0812">Transmembrane</keyword>
<dbReference type="Proteomes" id="UP000009199">
    <property type="component" value="Segment"/>
</dbReference>
<organism evidence="2 3">
    <name type="scientific">Sulfolobales Mexican rod-shaped virus 1</name>
    <dbReference type="NCBI Taxonomy" id="2848122"/>
    <lineage>
        <taxon>Viruses</taxon>
        <taxon>Adnaviria</taxon>
        <taxon>Zilligvirae</taxon>
        <taxon>Taleaviricota</taxon>
        <taxon>Tokiviricetes</taxon>
        <taxon>Ligamenvirales</taxon>
        <taxon>Rudiviridae</taxon>
        <taxon>Mexirudivirus</taxon>
        <taxon>Mexirudivirus azufresense</taxon>
        <taxon>Mexirudivirus SMRV1</taxon>
    </lineage>
</organism>
<keyword evidence="1" id="KW-0472">Membrane</keyword>